<sequence length="493" mass="52238">MKTLPSALILIATWGCKNPLGEFTKVSPSFNAEEELNLDNIPQILGLTNGVEYTQDRTFSWSCDIPCTVSISIDQLPDSAPDSSFSEIFTAEIPDQSEGTYYLHIQAQGTQGQLGEVIHVSRLVDVVGPEATRLDVANLTSGASQSPTLTWTQATDNGAGFSYSEVAFFLESGDGVCDANDSTVLMDWIRVPDSVDPSSGYSFSANDLDGNQQTISLAIGTLSYCAGLREADSLGNLGAVVYSDPWSRFSPSDITGLQLWYDGSDETTLFTDTACTSQVTTGGDSVRCWKDKTDLNNGEHGTEATDFPTYQTNVKNSLSAVRFSGNLLTIAAAGTGPIHNVDTGPFSVAAAFSIGSTGGANSQPIIWGADAGGTRGFMFGGIPSSVPGHIGAALGGTIANTGVTLDTTGYNAYAISRDSASNGKFYNNFGAEQTLTISGSSENAFEAYRLGGDGGTEKYDGDMLEVLFFDTQLSDDEVEALKTYFADKWDFSF</sequence>
<dbReference type="Gene3D" id="2.60.120.200">
    <property type="match status" value="1"/>
</dbReference>
<dbReference type="EMBL" id="FWZT01000008">
    <property type="protein sequence ID" value="SMF26762.1"/>
    <property type="molecule type" value="Genomic_DNA"/>
</dbReference>
<keyword evidence="2" id="KW-1185">Reference proteome</keyword>
<dbReference type="AlphaFoldDB" id="A0A1Y6BTI8"/>
<dbReference type="SUPFAM" id="SSF49899">
    <property type="entry name" value="Concanavalin A-like lectins/glucanases"/>
    <property type="match status" value="1"/>
</dbReference>
<evidence type="ECO:0000313" key="2">
    <source>
        <dbReference type="Proteomes" id="UP000192907"/>
    </source>
</evidence>
<dbReference type="OrthoDB" id="5241356at2"/>
<reference evidence="2" key="1">
    <citation type="submission" date="2017-04" db="EMBL/GenBank/DDBJ databases">
        <authorList>
            <person name="Varghese N."/>
            <person name="Submissions S."/>
        </authorList>
    </citation>
    <scope>NUCLEOTIDE SEQUENCE [LARGE SCALE GENOMIC DNA]</scope>
    <source>
        <strain evidence="2">RKEM611</strain>
    </source>
</reference>
<gene>
    <name evidence="1" type="ORF">SAMN06296036_108164</name>
</gene>
<proteinExistence type="predicted"/>
<evidence type="ECO:0000313" key="1">
    <source>
        <dbReference type="EMBL" id="SMF26762.1"/>
    </source>
</evidence>
<accession>A0A1Y6BTI8</accession>
<evidence type="ECO:0008006" key="3">
    <source>
        <dbReference type="Google" id="ProtNLM"/>
    </source>
</evidence>
<dbReference type="Proteomes" id="UP000192907">
    <property type="component" value="Unassembled WGS sequence"/>
</dbReference>
<organism evidence="1 2">
    <name type="scientific">Pseudobacteriovorax antillogorgiicola</name>
    <dbReference type="NCBI Taxonomy" id="1513793"/>
    <lineage>
        <taxon>Bacteria</taxon>
        <taxon>Pseudomonadati</taxon>
        <taxon>Bdellovibrionota</taxon>
        <taxon>Oligoflexia</taxon>
        <taxon>Oligoflexales</taxon>
        <taxon>Pseudobacteriovoracaceae</taxon>
        <taxon>Pseudobacteriovorax</taxon>
    </lineage>
</organism>
<name>A0A1Y6BTI8_9BACT</name>
<protein>
    <recommendedName>
        <fullName evidence="3">Concanavalin A-like lectin/glucanases superfamily protein</fullName>
    </recommendedName>
</protein>
<dbReference type="RefSeq" id="WP_132318828.1">
    <property type="nucleotide sequence ID" value="NZ_FWZT01000008.1"/>
</dbReference>
<dbReference type="InterPro" id="IPR013320">
    <property type="entry name" value="ConA-like_dom_sf"/>
</dbReference>